<evidence type="ECO:0000256" key="4">
    <source>
        <dbReference type="ARBA" id="ARBA00023237"/>
    </source>
</evidence>
<proteinExistence type="inferred from homology"/>
<feature type="chain" id="PRO_5008682540" evidence="6">
    <location>
        <begin position="24"/>
        <end position="210"/>
    </location>
</feature>
<accession>A0A1C3TWF0</accession>
<evidence type="ECO:0000256" key="2">
    <source>
        <dbReference type="ARBA" id="ARBA00022729"/>
    </source>
</evidence>
<feature type="signal peptide" evidence="6">
    <location>
        <begin position="1"/>
        <end position="23"/>
    </location>
</feature>
<dbReference type="GO" id="GO:0009279">
    <property type="term" value="C:cell outer membrane"/>
    <property type="evidence" value="ECO:0007669"/>
    <property type="project" value="UniProtKB-SubCell"/>
</dbReference>
<dbReference type="InterPro" id="IPR011250">
    <property type="entry name" value="OMP/PagP_B-barrel"/>
</dbReference>
<organism evidence="8 9">
    <name type="scientific">Rhizobium lusitanum</name>
    <dbReference type="NCBI Taxonomy" id="293958"/>
    <lineage>
        <taxon>Bacteria</taxon>
        <taxon>Pseudomonadati</taxon>
        <taxon>Pseudomonadota</taxon>
        <taxon>Alphaproteobacteria</taxon>
        <taxon>Hyphomicrobiales</taxon>
        <taxon>Rhizobiaceae</taxon>
        <taxon>Rhizobium/Agrobacterium group</taxon>
        <taxon>Rhizobium</taxon>
    </lineage>
</organism>
<keyword evidence="3" id="KW-0472">Membrane</keyword>
<dbReference type="Gene3D" id="2.40.160.20">
    <property type="match status" value="1"/>
</dbReference>
<name>A0A1C3TWF0_9HYPH</name>
<evidence type="ECO:0000313" key="9">
    <source>
        <dbReference type="Proteomes" id="UP000199205"/>
    </source>
</evidence>
<dbReference type="SUPFAM" id="SSF56925">
    <property type="entry name" value="OMPA-like"/>
    <property type="match status" value="1"/>
</dbReference>
<feature type="domain" description="Outer membrane protein beta-barrel" evidence="7">
    <location>
        <begin position="40"/>
        <end position="210"/>
    </location>
</feature>
<keyword evidence="2 6" id="KW-0732">Signal</keyword>
<evidence type="ECO:0000313" key="8">
    <source>
        <dbReference type="EMBL" id="SCB07596.1"/>
    </source>
</evidence>
<evidence type="ECO:0000259" key="7">
    <source>
        <dbReference type="Pfam" id="PF13505"/>
    </source>
</evidence>
<dbReference type="Proteomes" id="UP000199205">
    <property type="component" value="Unassembled WGS sequence"/>
</dbReference>
<evidence type="ECO:0000256" key="6">
    <source>
        <dbReference type="SAM" id="SignalP"/>
    </source>
</evidence>
<keyword evidence="4" id="KW-0998">Cell outer membrane</keyword>
<dbReference type="AlphaFoldDB" id="A0A1C3TWF0"/>
<dbReference type="EMBL" id="FMAF01000001">
    <property type="protein sequence ID" value="SCB07596.1"/>
    <property type="molecule type" value="Genomic_DNA"/>
</dbReference>
<dbReference type="InterPro" id="IPR051692">
    <property type="entry name" value="OMP-like"/>
</dbReference>
<dbReference type="PANTHER" id="PTHR34001">
    <property type="entry name" value="BLL7405 PROTEIN"/>
    <property type="match status" value="1"/>
</dbReference>
<evidence type="ECO:0000256" key="1">
    <source>
        <dbReference type="ARBA" id="ARBA00004442"/>
    </source>
</evidence>
<dbReference type="RefSeq" id="WP_047552905.1">
    <property type="nucleotide sequence ID" value="NZ_FMAF01000001.1"/>
</dbReference>
<evidence type="ECO:0000256" key="5">
    <source>
        <dbReference type="ARBA" id="ARBA00038306"/>
    </source>
</evidence>
<sequence>MRTLVTTLMVSAFALGGYTAAQAADAVEQVPQPPVAQEAAPVVNNWSGFYIGGEGDWNKGHFNRTGNTYAFGGGAFTGYNWQQGQIVYGVEGDLGYADSETSRNGLTAKNGVNGSVRGRLGYDFNPFMLYGTAGLALGQNKLSDDTSSESKTAVGYTVGAGAETFITSNITARLEYRYTDYGKKTFNLDSGSFSRGFDEQSVKVGIGVKF</sequence>
<comment type="subcellular location">
    <subcellularLocation>
        <location evidence="1">Cell outer membrane</location>
    </subcellularLocation>
</comment>
<dbReference type="Pfam" id="PF13505">
    <property type="entry name" value="OMP_b-brl"/>
    <property type="match status" value="1"/>
</dbReference>
<gene>
    <name evidence="8" type="ORF">GA0061101_101106</name>
</gene>
<dbReference type="PANTHER" id="PTHR34001:SF3">
    <property type="entry name" value="BLL7405 PROTEIN"/>
    <property type="match status" value="1"/>
</dbReference>
<protein>
    <submittedName>
        <fullName evidence="8">Outer membrane immunogenic protein</fullName>
    </submittedName>
</protein>
<dbReference type="OrthoDB" id="9815357at2"/>
<dbReference type="InterPro" id="IPR027385">
    <property type="entry name" value="Beta-barrel_OMP"/>
</dbReference>
<evidence type="ECO:0000256" key="3">
    <source>
        <dbReference type="ARBA" id="ARBA00023136"/>
    </source>
</evidence>
<reference evidence="8 9" key="1">
    <citation type="submission" date="2016-08" db="EMBL/GenBank/DDBJ databases">
        <authorList>
            <person name="Seilhamer J.J."/>
        </authorList>
    </citation>
    <scope>NUCLEOTIDE SEQUENCE [LARGE SCALE GENOMIC DNA]</scope>
    <source>
        <strain evidence="8 9">P1-7</strain>
    </source>
</reference>
<comment type="similarity">
    <text evidence="5">Belongs to the Omp25/RopB family.</text>
</comment>